<evidence type="ECO:0000313" key="1">
    <source>
        <dbReference type="EMBL" id="MFC5467270.1"/>
    </source>
</evidence>
<name>A0ABW0LMZ7_9BACL</name>
<reference evidence="2" key="1">
    <citation type="journal article" date="2019" name="Int. J. Syst. Evol. Microbiol.">
        <title>The Global Catalogue of Microorganisms (GCM) 10K type strain sequencing project: providing services to taxonomists for standard genome sequencing and annotation.</title>
        <authorList>
            <consortium name="The Broad Institute Genomics Platform"/>
            <consortium name="The Broad Institute Genome Sequencing Center for Infectious Disease"/>
            <person name="Wu L."/>
            <person name="Ma J."/>
        </authorList>
    </citation>
    <scope>NUCLEOTIDE SEQUENCE [LARGE SCALE GENOMIC DNA]</scope>
    <source>
        <strain evidence="2">CCUG 57113</strain>
    </source>
</reference>
<gene>
    <name evidence="1" type="ORF">ACFPPD_00965</name>
</gene>
<dbReference type="RefSeq" id="WP_209751648.1">
    <property type="nucleotide sequence ID" value="NZ_JBHSMH010000002.1"/>
</dbReference>
<dbReference type="EMBL" id="JBHSMH010000002">
    <property type="protein sequence ID" value="MFC5467270.1"/>
    <property type="molecule type" value="Genomic_DNA"/>
</dbReference>
<protein>
    <submittedName>
        <fullName evidence="1">Exosporium protein C</fullName>
    </submittedName>
</protein>
<proteinExistence type="predicted"/>
<accession>A0ABW0LMZ7</accession>
<sequence>MRHIIDYNAVQPRNRKLGGSFAALFGGKPKVKLATIQIIISPHARPNRVELLSTVGITGVRRLSRLSLTIFRDGKQIFNTQQDIESARFRQFYFVTLQGIDRNVQPGKHVYTLFAENVGAANTRVDVDGPINFSGLAIKTGNR</sequence>
<dbReference type="Proteomes" id="UP001596105">
    <property type="component" value="Unassembled WGS sequence"/>
</dbReference>
<organism evidence="1 2">
    <name type="scientific">Cohnella suwonensis</name>
    <dbReference type="NCBI Taxonomy" id="696072"/>
    <lineage>
        <taxon>Bacteria</taxon>
        <taxon>Bacillati</taxon>
        <taxon>Bacillota</taxon>
        <taxon>Bacilli</taxon>
        <taxon>Bacillales</taxon>
        <taxon>Paenibacillaceae</taxon>
        <taxon>Cohnella</taxon>
    </lineage>
</organism>
<keyword evidence="2" id="KW-1185">Reference proteome</keyword>
<comment type="caution">
    <text evidence="1">The sequence shown here is derived from an EMBL/GenBank/DDBJ whole genome shotgun (WGS) entry which is preliminary data.</text>
</comment>
<evidence type="ECO:0000313" key="2">
    <source>
        <dbReference type="Proteomes" id="UP001596105"/>
    </source>
</evidence>